<reference evidence="3 4" key="1">
    <citation type="submission" date="2021-03" db="EMBL/GenBank/DDBJ databases">
        <title>Genomic Encyclopedia of Type Strains, Phase IV (KMG-IV): sequencing the most valuable type-strain genomes for metagenomic binning, comparative biology and taxonomic classification.</title>
        <authorList>
            <person name="Goeker M."/>
        </authorList>
    </citation>
    <scope>NUCLEOTIDE SEQUENCE [LARGE SCALE GENOMIC DNA]</scope>
    <source>
        <strain evidence="3 4">DSM 41954</strain>
    </source>
</reference>
<dbReference type="SUPFAM" id="SSF52129">
    <property type="entry name" value="Caspase-like"/>
    <property type="match status" value="1"/>
</dbReference>
<dbReference type="Proteomes" id="UP000756710">
    <property type="component" value="Unassembled WGS sequence"/>
</dbReference>
<evidence type="ECO:0000259" key="2">
    <source>
        <dbReference type="Pfam" id="PF00656"/>
    </source>
</evidence>
<evidence type="ECO:0000313" key="3">
    <source>
        <dbReference type="EMBL" id="MBP2064041.1"/>
    </source>
</evidence>
<proteinExistence type="predicted"/>
<name>A0ABS4MWC9_9ACTN</name>
<comment type="caution">
    <text evidence="3">The sequence shown here is derived from an EMBL/GenBank/DDBJ whole genome shotgun (WGS) entry which is preliminary data.</text>
</comment>
<feature type="region of interest" description="Disordered" evidence="1">
    <location>
        <begin position="526"/>
        <end position="575"/>
    </location>
</feature>
<evidence type="ECO:0000256" key="1">
    <source>
        <dbReference type="SAM" id="MobiDB-lite"/>
    </source>
</evidence>
<keyword evidence="4" id="KW-1185">Reference proteome</keyword>
<dbReference type="Pfam" id="PF21196">
    <property type="entry name" value="PcrA_UvrD_tudor"/>
    <property type="match status" value="1"/>
</dbReference>
<sequence length="632" mass="69567">MSNYVTLPKLPTVRKNVESLRNILTGAASWNLPPEHCDVIHDPRSPEELVDPILEAAEEATDALLVYYAGHGIKGPNRGELRLTRTTTRQRAPYTATQYDDIRDILIDSSAPRRIVILDCCYAASALGTMADPGNEIAEDALIEGTYLIAAAGETEAAMAEDGTGFTAFTGELIRLLQNGVQDAGKILLDLDTIFTNLERSLRAKSRPRPHRRVRNSPGNLGLAWNFHWLANQHVLSWPDREVTERSDGNQEAELARALLAQLGYAEKQGDPVANIGETRTITSPREKPHPPPSPTTTPVPHLWPVVTQRPVDSLPTDNTSRARQLWPAILEAVKNRRRFTWILLAQNAHISNFDGTTLQLSFSNPGSRDSFTAGGSEEVVRKALREEFNLEWNIEAISDPASTGDVGLHIPTDSAVGNHTAGESVITPPRGSWPIVAQRPVESLPTDNTSRARQLWPAILEAVKNRRRFTWILLAQNAHISNFDGTTLQLSFSNPGSRDSFTAGGSEEVVRKALREEFNLEWNIEAISDPPTATRPDPRNSTDTTVPPSAIANVKQHPETQYEAEQRPAPQKDVQRKLPSLEVGDQITHESFGHGTVIAVGGSGQNSEATIDFGQKNTKRLLLRYAPVVKL</sequence>
<feature type="compositionally biased region" description="Basic and acidic residues" evidence="1">
    <location>
        <begin position="557"/>
        <end position="567"/>
    </location>
</feature>
<dbReference type="Pfam" id="PF00656">
    <property type="entry name" value="Peptidase_C14"/>
    <property type="match status" value="1"/>
</dbReference>
<organism evidence="3 4">
    <name type="scientific">Streptomyces iranensis</name>
    <dbReference type="NCBI Taxonomy" id="576784"/>
    <lineage>
        <taxon>Bacteria</taxon>
        <taxon>Bacillati</taxon>
        <taxon>Actinomycetota</taxon>
        <taxon>Actinomycetes</taxon>
        <taxon>Kitasatosporales</taxon>
        <taxon>Streptomycetaceae</taxon>
        <taxon>Streptomyces</taxon>
        <taxon>Streptomyces violaceusniger group</taxon>
    </lineage>
</organism>
<accession>A0ABS4MWC9</accession>
<feature type="domain" description="Peptidase C14 caspase" evidence="2">
    <location>
        <begin position="3"/>
        <end position="205"/>
    </location>
</feature>
<dbReference type="Gene3D" id="3.40.50.1460">
    <property type="match status" value="1"/>
</dbReference>
<protein>
    <recommendedName>
        <fullName evidence="2">Peptidase C14 caspase domain-containing protein</fullName>
    </recommendedName>
</protein>
<dbReference type="InterPro" id="IPR011600">
    <property type="entry name" value="Pept_C14_caspase"/>
</dbReference>
<dbReference type="InterPro" id="IPR029030">
    <property type="entry name" value="Caspase-like_dom_sf"/>
</dbReference>
<dbReference type="EMBL" id="JAGGLR010000013">
    <property type="protein sequence ID" value="MBP2064041.1"/>
    <property type="molecule type" value="Genomic_DNA"/>
</dbReference>
<dbReference type="NCBIfam" id="NF047832">
    <property type="entry name" value="caspase_w_EACC1"/>
    <property type="match status" value="1"/>
</dbReference>
<evidence type="ECO:0000313" key="4">
    <source>
        <dbReference type="Proteomes" id="UP000756710"/>
    </source>
</evidence>
<feature type="region of interest" description="Disordered" evidence="1">
    <location>
        <begin position="281"/>
        <end position="303"/>
    </location>
</feature>
<gene>
    <name evidence="3" type="ORF">J2Z30_005062</name>
</gene>